<dbReference type="GO" id="GO:0003677">
    <property type="term" value="F:DNA binding"/>
    <property type="evidence" value="ECO:0007669"/>
    <property type="project" value="UniProtKB-KW"/>
</dbReference>
<dbReference type="CDD" id="cd07377">
    <property type="entry name" value="WHTH_GntR"/>
    <property type="match status" value="1"/>
</dbReference>
<evidence type="ECO:0000259" key="4">
    <source>
        <dbReference type="PROSITE" id="PS50949"/>
    </source>
</evidence>
<evidence type="ECO:0000313" key="7">
    <source>
        <dbReference type="Proteomes" id="UP000184031"/>
    </source>
</evidence>
<dbReference type="SUPFAM" id="SSF53822">
    <property type="entry name" value="Periplasmic binding protein-like I"/>
    <property type="match status" value="1"/>
</dbReference>
<dbReference type="AlphaFoldDB" id="A0A1M6Z854"/>
<keyword evidence="1" id="KW-0805">Transcription regulation</keyword>
<dbReference type="STRING" id="1055723.SAMN05216293_3111"/>
<dbReference type="EMBL" id="FRAT01000008">
    <property type="protein sequence ID" value="SHL26640.1"/>
    <property type="molecule type" value="Genomic_DNA"/>
</dbReference>
<evidence type="ECO:0000256" key="3">
    <source>
        <dbReference type="ARBA" id="ARBA00023163"/>
    </source>
</evidence>
<dbReference type="InterPro" id="IPR036388">
    <property type="entry name" value="WH-like_DNA-bd_sf"/>
</dbReference>
<keyword evidence="3" id="KW-0804">Transcription</keyword>
<dbReference type="RefSeq" id="WP_072881513.1">
    <property type="nucleotide sequence ID" value="NZ_FOKU01000006.1"/>
</dbReference>
<evidence type="ECO:0000313" key="6">
    <source>
        <dbReference type="EMBL" id="SHL26640.1"/>
    </source>
</evidence>
<sequence>MKSQIEILLDSNEPFYKQLVNNIQYLIESGIYKSGDFLPSLNDLAAELDISKETVKKAYSLLRKRGVLESAHGKGYYVTNNGNGKIKILLLFDKLGTYKQEMFNAFVKELGTTAEIVIRLHNQDIVAFEELLEDGLDHYDYYVITPHFPLTDKTQKKVLSIVGRIPNRKLILLDHNLEHLPGNFGSIYQDYEEDTYLGLLQGLDTLKKFKKLNVISMAGSLYAPQIQKGIKKFCQDYGVPYEMHQEIVPSKIRENEAFLILNGQLDEELIELARVAKSKDYVIGKNIGIISYNDSPINEIILDGLTALSTNFQQMGELAGKMILEKSLKKIKCDYKLVRRNSF</sequence>
<dbReference type="SMART" id="SM00345">
    <property type="entry name" value="HTH_GNTR"/>
    <property type="match status" value="1"/>
</dbReference>
<dbReference type="Pfam" id="PF00392">
    <property type="entry name" value="GntR"/>
    <property type="match status" value="1"/>
</dbReference>
<dbReference type="Proteomes" id="UP000198940">
    <property type="component" value="Unassembled WGS sequence"/>
</dbReference>
<reference evidence="6 7" key="1">
    <citation type="submission" date="2016-11" db="EMBL/GenBank/DDBJ databases">
        <authorList>
            <person name="Varghese N."/>
            <person name="Submissions S."/>
        </authorList>
    </citation>
    <scope>NUCLEOTIDE SEQUENCE [LARGE SCALE GENOMIC DNA]</scope>
    <source>
        <strain evidence="6 7">CGMCC 1.12174</strain>
        <strain evidence="5 8">DSM 26351</strain>
    </source>
</reference>
<keyword evidence="8" id="KW-1185">Reference proteome</keyword>
<dbReference type="InterPro" id="IPR000524">
    <property type="entry name" value="Tscrpt_reg_HTH_GntR"/>
</dbReference>
<evidence type="ECO:0000313" key="5">
    <source>
        <dbReference type="EMBL" id="SFC10993.1"/>
    </source>
</evidence>
<dbReference type="InterPro" id="IPR036390">
    <property type="entry name" value="WH_DNA-bd_sf"/>
</dbReference>
<dbReference type="PANTHER" id="PTHR38445">
    <property type="entry name" value="HTH-TYPE TRANSCRIPTIONAL REPRESSOR YTRA"/>
    <property type="match status" value="1"/>
</dbReference>
<comment type="caution">
    <text evidence="6">The sequence shown here is derived from an EMBL/GenBank/DDBJ whole genome shotgun (WGS) entry which is preliminary data.</text>
</comment>
<dbReference type="Gene3D" id="1.10.10.10">
    <property type="entry name" value="Winged helix-like DNA-binding domain superfamily/Winged helix DNA-binding domain"/>
    <property type="match status" value="1"/>
</dbReference>
<name>A0A1M6Z854_9FLAO</name>
<dbReference type="SUPFAM" id="SSF46785">
    <property type="entry name" value="Winged helix' DNA-binding domain"/>
    <property type="match status" value="1"/>
</dbReference>
<proteinExistence type="predicted"/>
<organism evidence="6 7">
    <name type="scientific">Flagellimonas taeanensis</name>
    <dbReference type="NCBI Taxonomy" id="1005926"/>
    <lineage>
        <taxon>Bacteria</taxon>
        <taxon>Pseudomonadati</taxon>
        <taxon>Bacteroidota</taxon>
        <taxon>Flavobacteriia</taxon>
        <taxon>Flavobacteriales</taxon>
        <taxon>Flavobacteriaceae</taxon>
        <taxon>Flagellimonas</taxon>
    </lineage>
</organism>
<keyword evidence="2 6" id="KW-0238">DNA-binding</keyword>
<dbReference type="GO" id="GO:0003700">
    <property type="term" value="F:DNA-binding transcription factor activity"/>
    <property type="evidence" value="ECO:0007669"/>
    <property type="project" value="InterPro"/>
</dbReference>
<dbReference type="EMBL" id="FOKU01000006">
    <property type="protein sequence ID" value="SFC10993.1"/>
    <property type="molecule type" value="Genomic_DNA"/>
</dbReference>
<evidence type="ECO:0000256" key="1">
    <source>
        <dbReference type="ARBA" id="ARBA00023015"/>
    </source>
</evidence>
<protein>
    <submittedName>
        <fullName evidence="6">DNA-binding transcriptional regulator YhcF, GntR family</fullName>
    </submittedName>
</protein>
<evidence type="ECO:0000313" key="8">
    <source>
        <dbReference type="Proteomes" id="UP000198940"/>
    </source>
</evidence>
<dbReference type="InterPro" id="IPR028082">
    <property type="entry name" value="Peripla_BP_I"/>
</dbReference>
<dbReference type="PROSITE" id="PS50949">
    <property type="entry name" value="HTH_GNTR"/>
    <property type="match status" value="1"/>
</dbReference>
<evidence type="ECO:0000256" key="2">
    <source>
        <dbReference type="ARBA" id="ARBA00023125"/>
    </source>
</evidence>
<accession>A0A1M6Z854</accession>
<gene>
    <name evidence="5" type="ORF">SAMN04487891_10610</name>
    <name evidence="6" type="ORF">SAMN05216293_3111</name>
</gene>
<dbReference type="Gene3D" id="3.40.50.2300">
    <property type="match status" value="2"/>
</dbReference>
<dbReference type="PANTHER" id="PTHR38445:SF9">
    <property type="entry name" value="HTH-TYPE TRANSCRIPTIONAL REPRESSOR YTRA"/>
    <property type="match status" value="1"/>
</dbReference>
<feature type="domain" description="HTH gntR-type" evidence="4">
    <location>
        <begin position="13"/>
        <end position="81"/>
    </location>
</feature>
<dbReference type="OrthoDB" id="742238at2"/>
<dbReference type="Proteomes" id="UP000184031">
    <property type="component" value="Unassembled WGS sequence"/>
</dbReference>